<dbReference type="HOGENOM" id="CLU_003404_1_1_5"/>
<dbReference type="EMBL" id="CP000471">
    <property type="protein sequence ID" value="ABK43965.1"/>
    <property type="molecule type" value="Genomic_DNA"/>
</dbReference>
<dbReference type="Gene3D" id="3.40.50.720">
    <property type="entry name" value="NAD(P)-binding Rossmann-like Domain"/>
    <property type="match status" value="1"/>
</dbReference>
<dbReference type="Pfam" id="PF21078">
    <property type="entry name" value="GDH_HM3"/>
    <property type="match status" value="1"/>
</dbReference>
<evidence type="ECO:0000313" key="8">
    <source>
        <dbReference type="Proteomes" id="UP000002586"/>
    </source>
</evidence>
<dbReference type="InterPro" id="IPR049059">
    <property type="entry name" value="NAD_Glu_DH_HM1"/>
</dbReference>
<dbReference type="RefSeq" id="WP_011713118.1">
    <property type="nucleotide sequence ID" value="NC_008576.1"/>
</dbReference>
<dbReference type="InterPro" id="IPR049056">
    <property type="entry name" value="NAD_Glu_DH_HM3"/>
</dbReference>
<feature type="domain" description="NAD-glutamate dehydrogenase N-terminal ACT1" evidence="4">
    <location>
        <begin position="34"/>
        <end position="182"/>
    </location>
</feature>
<gene>
    <name evidence="7" type="ordered locus">Mmc1_1456</name>
</gene>
<evidence type="ECO:0000313" key="7">
    <source>
        <dbReference type="EMBL" id="ABK43965.1"/>
    </source>
</evidence>
<dbReference type="InterPro" id="IPR049062">
    <property type="entry name" value="NAD_Glu_DH_ACT2"/>
</dbReference>
<dbReference type="KEGG" id="mgm:Mmc1_1456"/>
<feature type="domain" description="NAD-glutamate dehydrogenase catalytic" evidence="2">
    <location>
        <begin position="730"/>
        <end position="1220"/>
    </location>
</feature>
<proteinExistence type="predicted"/>
<feature type="domain" description="NAD-glutamate dehydrogenase ACT3" evidence="6">
    <location>
        <begin position="566"/>
        <end position="624"/>
    </location>
</feature>
<dbReference type="Pfam" id="PF05088">
    <property type="entry name" value="Bac_GDH_CD"/>
    <property type="match status" value="1"/>
</dbReference>
<evidence type="ECO:0000259" key="6">
    <source>
        <dbReference type="Pfam" id="PF21077"/>
    </source>
</evidence>
<dbReference type="GO" id="GO:0004352">
    <property type="term" value="F:glutamate dehydrogenase (NAD+) activity"/>
    <property type="evidence" value="ECO:0007669"/>
    <property type="project" value="UniProtKB-EC"/>
</dbReference>
<dbReference type="PANTHER" id="PTHR43403">
    <property type="entry name" value="NAD-SPECIFIC GLUTAMATE DEHYDROGENASE"/>
    <property type="match status" value="1"/>
</dbReference>
<evidence type="ECO:0000259" key="2">
    <source>
        <dbReference type="Pfam" id="PF05088"/>
    </source>
</evidence>
<reference evidence="7 8" key="2">
    <citation type="journal article" date="2012" name="Int. J. Syst. Evol. Microbiol.">
        <title>Magnetococcus marinus gen. nov., sp. nov., a marine, magnetotactic bacterium that represents a novel lineage (Magnetococcaceae fam. nov.; Magnetococcales ord. nov.) at the base of the Alphaproteobacteria.</title>
        <authorList>
            <person name="Bazylinski D.A."/>
            <person name="Williams T.J."/>
            <person name="Lefevre C.T."/>
            <person name="Berg R.J."/>
            <person name="Zhang C.L."/>
            <person name="Bowser S.S."/>
            <person name="Dean A.J."/>
            <person name="Beveridge T.J."/>
        </authorList>
    </citation>
    <scope>NUCLEOTIDE SEQUENCE [LARGE SCALE GENOMIC DNA]</scope>
    <source>
        <strain evidence="8">ATCC BAA-1437 / JCM 17883 / MC-1</strain>
    </source>
</reference>
<dbReference type="PIRSF" id="PIRSF036761">
    <property type="entry name" value="GDH_Mll4104"/>
    <property type="match status" value="1"/>
</dbReference>
<dbReference type="STRING" id="156889.Mmc1_1456"/>
<dbReference type="GO" id="GO:0006538">
    <property type="term" value="P:L-glutamate catabolic process"/>
    <property type="evidence" value="ECO:0007669"/>
    <property type="project" value="InterPro"/>
</dbReference>
<accession>A0L7M2</accession>
<dbReference type="InterPro" id="IPR049058">
    <property type="entry name" value="NAD_Glu_DH_HM2"/>
</dbReference>
<dbReference type="InterPro" id="IPR028971">
    <property type="entry name" value="NAD-GDH_cat"/>
</dbReference>
<dbReference type="eggNOG" id="COG2902">
    <property type="taxonomic scope" value="Bacteria"/>
</dbReference>
<dbReference type="EC" id="1.4.1.2" evidence="7"/>
<dbReference type="Pfam" id="PF21079">
    <property type="entry name" value="GDH_HM2"/>
    <property type="match status" value="1"/>
</dbReference>
<dbReference type="InterPro" id="IPR036291">
    <property type="entry name" value="NAD(P)-bd_dom_sf"/>
</dbReference>
<protein>
    <submittedName>
        <fullName evidence="7">Glutamate dehydrogenase (NAD)</fullName>
        <ecNumber evidence="7">1.4.1.2</ecNumber>
    </submittedName>
</protein>
<name>A0L7M2_MAGMM</name>
<dbReference type="Pfam" id="PF21074">
    <property type="entry name" value="GDH_C"/>
    <property type="match status" value="1"/>
</dbReference>
<reference evidence="8" key="1">
    <citation type="journal article" date="2009" name="Appl. Environ. Microbiol.">
        <title>Complete genome sequence of the chemolithoautotrophic marine magnetotactic coccus strain MC-1.</title>
        <authorList>
            <person name="Schubbe S."/>
            <person name="Williams T.J."/>
            <person name="Xie G."/>
            <person name="Kiss H.E."/>
            <person name="Brettin T.S."/>
            <person name="Martinez D."/>
            <person name="Ross C.A."/>
            <person name="Schuler D."/>
            <person name="Cox B.L."/>
            <person name="Nealson K.H."/>
            <person name="Bazylinski D.A."/>
        </authorList>
    </citation>
    <scope>NUCLEOTIDE SEQUENCE [LARGE SCALE GENOMIC DNA]</scope>
    <source>
        <strain evidence="8">ATCC BAA-1437 / JCM 17883 / MC-1</strain>
    </source>
</reference>
<dbReference type="PANTHER" id="PTHR43403:SF1">
    <property type="entry name" value="NAD-SPECIFIC GLUTAMATE DEHYDROGENASE"/>
    <property type="match status" value="1"/>
</dbReference>
<dbReference type="Pfam" id="PF21075">
    <property type="entry name" value="GDH_ACT1"/>
    <property type="match status" value="1"/>
</dbReference>
<evidence type="ECO:0000259" key="3">
    <source>
        <dbReference type="Pfam" id="PF21074"/>
    </source>
</evidence>
<keyword evidence="1 7" id="KW-0560">Oxidoreductase</keyword>
<dbReference type="Pfam" id="PF21077">
    <property type="entry name" value="GDH_ACT3"/>
    <property type="match status" value="1"/>
</dbReference>
<organism evidence="7 8">
    <name type="scientific">Magnetococcus marinus (strain ATCC BAA-1437 / JCM 17883 / MC-1)</name>
    <dbReference type="NCBI Taxonomy" id="156889"/>
    <lineage>
        <taxon>Bacteria</taxon>
        <taxon>Pseudomonadati</taxon>
        <taxon>Pseudomonadota</taxon>
        <taxon>Magnetococcia</taxon>
        <taxon>Magnetococcales</taxon>
        <taxon>Magnetococcaceae</taxon>
        <taxon>Magnetococcus</taxon>
    </lineage>
</organism>
<dbReference type="GO" id="GO:0004069">
    <property type="term" value="F:L-aspartate:2-oxoglutarate aminotransferase activity"/>
    <property type="evidence" value="ECO:0007669"/>
    <property type="project" value="InterPro"/>
</dbReference>
<evidence type="ECO:0000256" key="1">
    <source>
        <dbReference type="ARBA" id="ARBA00023002"/>
    </source>
</evidence>
<feature type="domain" description="NAD-specific glutamate dehydrogenase C-terminal" evidence="3">
    <location>
        <begin position="1267"/>
        <end position="1612"/>
    </location>
</feature>
<dbReference type="SUPFAM" id="SSF53223">
    <property type="entry name" value="Aminoacid dehydrogenase-like, N-terminal domain"/>
    <property type="match status" value="1"/>
</dbReference>
<dbReference type="InterPro" id="IPR049064">
    <property type="entry name" value="NAD_Glu_DH_ACT3"/>
</dbReference>
<evidence type="ECO:0000259" key="4">
    <source>
        <dbReference type="Pfam" id="PF21075"/>
    </source>
</evidence>
<dbReference type="SUPFAM" id="SSF51735">
    <property type="entry name" value="NAD(P)-binding Rossmann-fold domains"/>
    <property type="match status" value="1"/>
</dbReference>
<evidence type="ECO:0000259" key="5">
    <source>
        <dbReference type="Pfam" id="PF21076"/>
    </source>
</evidence>
<sequence>MSEGKSSGFNPESWVEASVLPLLAKEDHPLAKTFLVQVLNELLVSHALNRAAWCDVTAMAHLFGLFQAHLLAKSDAVKLHVSHQQHDTCSIEEVTCIQEGTRIYIHLHDTPFMLDTVRNYLKQSKLTIYAQAHTTVHVKRSRTGEPVALAQTDTKGYLREMVILILSETVDDKHLEQIRDELQAVLTSVKRSVDDFAAMQQQVLAQALLLDGEKLTEEASFFRWMADENFVFMGTRSIIASGEQLVVDQAVPSFGVLRGHDSTALLDRIMPGMRQEIEKILNLLVKRHGQDPHPKLAIEYCEHGRSIIYAAEGVDFVVLLRPANPNQATLVLTLILGRFSRTGLASRASNVPILSRRLEKTLQLSGFTEGSYLHHEFRSLYDRMPLRELLYSNSPVITEQIKEILLMEGDNDVRVLARLGHYGNYVAVLTTLARSRYHPRLQTQIAELYSKQLDFPISSINSTDNGTVHTVVCYANHEPDKPFGFNRTAIEAQVRRLVMTWEDHLREELLTKYAPRLAFQLCTRYSSTFNILYKEATPADQAVLDIEMLEKLVEGSSFTSRIAHYPKGQVYIKLYAHKPAMLTKIVQTFDNFGISCLHEFSTEVMLEANKPLTIQRFEVGGSSAQISALLNRAELFCEALNAVQEDAILDDKLNKLVLIQGFHPKEVMLMEALRQYLLQIRPELSTKKLNRVLLEHHPLTKRILNLFIARFDPVGERGRKKRIKEILDGLEEGLQGVANLQDDQVIRALTNVVTSALRTNFYQQRGCHGISFKVDCSAIDQMPSPRPWREIFVLSPHMEGVHLRGGRVARGGLRFSDRLEDFRTEILGLMKTQMVKNSIIVPIGAKGGFIVPRIADIPANQRKEWVENQYKTLIRGLLDITDNRVEGELVYPEQVVRYDEADPYLVVAADKGTATFSDIANGVAEQEYHFWLGDAFASGGSYGYDHKKVGITARGAWTCIRQHFAELGHDIDSQPFTVVGIGDMSGDVFGNGLLASRQIKMVGAFNHLHIFLDPDPDPASSFEERQRLFNLGRSGWNDYNGALISTGGGIFNRSAKAIPLNDTLRNLLDTKSETLSGEQVIQKLLLAKVDLIYNGGIGTYVKSRYETHLDVSDKANDSVRVDAHQMRCRIIGEGGNLGVTQKGRLEFAMNKGRINTDAVDNSGGVDLSDHEVNLKILFAHLEQIGELPSRQARNELLAHLTEQVAEKVLEDNHLQHMAMSRDELLSGQSPEIYLEGLDILEEVAGLDADEEDVPQREQLVEYLENHPMPRPLLAIMLGYTKLFAYRELLKSDVVDLFFFERYLVDYFPDLVARDYAQELTKHFLKREVIATSVTNRVVNQTGVGPLLATYNKVRRSRLDVPPLPILFKAYVIAENMVDAPAFRAQVHGLGGRLSASVKYQVLADMEGVLLHLAAWMLTHLSSDRITVDVINLYGKVIGAFQGRLWDSLPELLAGEQVNELIKRRKQLVKMGLPESLATDTVLLPYMKDAMTILHIKEALHVPFEPVGHLYIRVDDFFGISWIEENLQQIRHRDIWGRMNLENVRKELWETRTRLVKKIISFKRQNESVGDAFQSYINEVSGANKEYMALFSELKAQSKHDLLPLSVLVRKLREMLLHEQEEEY</sequence>
<dbReference type="InterPro" id="IPR024727">
    <property type="entry name" value="NAD_Glu_DH_N_ACT1"/>
</dbReference>
<dbReference type="InterPro" id="IPR046346">
    <property type="entry name" value="Aminoacid_DH-like_N_sf"/>
</dbReference>
<dbReference type="InterPro" id="IPR048381">
    <property type="entry name" value="GDH_C"/>
</dbReference>
<dbReference type="Pfam" id="PF21073">
    <property type="entry name" value="GDH_HM1"/>
    <property type="match status" value="1"/>
</dbReference>
<dbReference type="Proteomes" id="UP000002586">
    <property type="component" value="Chromosome"/>
</dbReference>
<dbReference type="InterPro" id="IPR007780">
    <property type="entry name" value="NAD_Glu_DH_bac"/>
</dbReference>
<keyword evidence="8" id="KW-1185">Reference proteome</keyword>
<dbReference type="OrthoDB" id="9758052at2"/>
<feature type="domain" description="NAD-glutamate dehydrogenase ACT2" evidence="5">
    <location>
        <begin position="414"/>
        <end position="502"/>
    </location>
</feature>
<dbReference type="Pfam" id="PF21076">
    <property type="entry name" value="GDH_ACT2"/>
    <property type="match status" value="1"/>
</dbReference>